<feature type="non-terminal residue" evidence="1">
    <location>
        <position position="204"/>
    </location>
</feature>
<dbReference type="AlphaFoldDB" id="A0A2H0RKH7"/>
<evidence type="ECO:0000313" key="1">
    <source>
        <dbReference type="EMBL" id="PIR47039.1"/>
    </source>
</evidence>
<proteinExistence type="predicted"/>
<name>A0A2H0RKH7_9BACT</name>
<protein>
    <submittedName>
        <fullName evidence="1">Uncharacterized protein</fullName>
    </submittedName>
</protein>
<evidence type="ECO:0000313" key="2">
    <source>
        <dbReference type="Proteomes" id="UP000230833"/>
    </source>
</evidence>
<gene>
    <name evidence="1" type="ORF">COV07_01190</name>
</gene>
<reference evidence="1 2" key="1">
    <citation type="submission" date="2017-09" db="EMBL/GenBank/DDBJ databases">
        <title>Depth-based differentiation of microbial function through sediment-hosted aquifers and enrichment of novel symbionts in the deep terrestrial subsurface.</title>
        <authorList>
            <person name="Probst A.J."/>
            <person name="Ladd B."/>
            <person name="Jarett J.K."/>
            <person name="Geller-Mcgrath D.E."/>
            <person name="Sieber C.M."/>
            <person name="Emerson J.B."/>
            <person name="Anantharaman K."/>
            <person name="Thomas B.C."/>
            <person name="Malmstrom R."/>
            <person name="Stieglmeier M."/>
            <person name="Klingl A."/>
            <person name="Woyke T."/>
            <person name="Ryan C.M."/>
            <person name="Banfield J.F."/>
        </authorList>
    </citation>
    <scope>NUCLEOTIDE SEQUENCE [LARGE SCALE GENOMIC DNA]</scope>
    <source>
        <strain evidence="1">CG10_big_fil_rev_8_21_14_0_10_45_14</strain>
    </source>
</reference>
<organism evidence="1 2">
    <name type="scientific">Candidatus Vogelbacteria bacterium CG10_big_fil_rev_8_21_14_0_10_45_14</name>
    <dbReference type="NCBI Taxonomy" id="1975042"/>
    <lineage>
        <taxon>Bacteria</taxon>
        <taxon>Candidatus Vogeliibacteriota</taxon>
    </lineage>
</organism>
<sequence>MVKKLSKSKRNFLSEREGQIQFFADLRIDTDVELTYNTDGVYRGTLFEFKLTISDINKVLFQAIKYLSHRRIKGEPIPAQVFLIALNEQIAYLFNSGDFLTDIEKIYAGAASKNNADFTTKIKPEKVDYSHLKGLNRLTEILDIENYTKIHIDVFDVVGWTNRFYRENPSASKIKLFEELRNPKHLDRYVYPWTGDEKDFKYIM</sequence>
<dbReference type="Proteomes" id="UP000230833">
    <property type="component" value="Unassembled WGS sequence"/>
</dbReference>
<comment type="caution">
    <text evidence="1">The sequence shown here is derived from an EMBL/GenBank/DDBJ whole genome shotgun (WGS) entry which is preliminary data.</text>
</comment>
<accession>A0A2H0RKH7</accession>
<dbReference type="EMBL" id="PCYL01000013">
    <property type="protein sequence ID" value="PIR47039.1"/>
    <property type="molecule type" value="Genomic_DNA"/>
</dbReference>